<protein>
    <recommendedName>
        <fullName evidence="4">Chaperone modulatory protein CbpM</fullName>
    </recommendedName>
</protein>
<reference evidence="2 3" key="1">
    <citation type="submission" date="2017-08" db="EMBL/GenBank/DDBJ databases">
        <title>Whole Genome Sequence of Sphingobium hydrophobicum C1: Insights into Adaption to the Electronic-waste Contaminated Sediment.</title>
        <authorList>
            <person name="Song D."/>
            <person name="Chen X."/>
            <person name="Xu M."/>
        </authorList>
    </citation>
    <scope>NUCLEOTIDE SEQUENCE [LARGE SCALE GENOMIC DNA]</scope>
    <source>
        <strain evidence="2 3">C1</strain>
        <plasmid evidence="1 3">p1</plasmid>
        <plasmid evidence="2 3">p3</plasmid>
    </source>
</reference>
<evidence type="ECO:0000313" key="3">
    <source>
        <dbReference type="Proteomes" id="UP000217141"/>
    </source>
</evidence>
<evidence type="ECO:0000313" key="2">
    <source>
        <dbReference type="EMBL" id="ASY47020.1"/>
    </source>
</evidence>
<geneLocation type="plasmid" evidence="1 3">
    <name>p1</name>
</geneLocation>
<dbReference type="KEGG" id="shyd:CJD35_18290"/>
<accession>A0A249N080</accession>
<dbReference type="RefSeq" id="WP_095687351.1">
    <property type="nucleotide sequence ID" value="NZ_CP022747.1"/>
</dbReference>
<dbReference type="AlphaFoldDB" id="A0A249N080"/>
<dbReference type="KEGG" id="shyd:CJD35_21405"/>
<evidence type="ECO:0000313" key="1">
    <source>
        <dbReference type="EMBL" id="ASY46455.1"/>
    </source>
</evidence>
<keyword evidence="2" id="KW-0614">Plasmid</keyword>
<geneLocation type="plasmid" evidence="2 3">
    <name>p3</name>
</geneLocation>
<sequence>MIDLDDFVQRTGIARQVLTTWIEREWLVAEHPGTLQLSEMDAARARLIHQLEGDFGINDEGIEIVLHLLDQVHGLRRALETMQRAEPAGRGRVTRRGSRLRQRYYRLGKRRL</sequence>
<dbReference type="Proteomes" id="UP000217141">
    <property type="component" value="Plasmid p3"/>
</dbReference>
<proteinExistence type="predicted"/>
<gene>
    <name evidence="1" type="ORF">CJD35_18290</name>
    <name evidence="2" type="ORF">CJD35_21405</name>
</gene>
<dbReference type="EMBL" id="CP022749">
    <property type="protein sequence ID" value="ASY47020.1"/>
    <property type="molecule type" value="Genomic_DNA"/>
</dbReference>
<dbReference type="Gene3D" id="1.10.1660.10">
    <property type="match status" value="1"/>
</dbReference>
<dbReference type="EMBL" id="CP022747">
    <property type="protein sequence ID" value="ASY46455.1"/>
    <property type="molecule type" value="Genomic_DNA"/>
</dbReference>
<organism evidence="2 3">
    <name type="scientific">Sphingobium xenophagum</name>
    <dbReference type="NCBI Taxonomy" id="121428"/>
    <lineage>
        <taxon>Bacteria</taxon>
        <taxon>Pseudomonadati</taxon>
        <taxon>Pseudomonadota</taxon>
        <taxon>Alphaproteobacteria</taxon>
        <taxon>Sphingomonadales</taxon>
        <taxon>Sphingomonadaceae</taxon>
        <taxon>Sphingobium</taxon>
    </lineage>
</organism>
<dbReference type="Proteomes" id="UP000217141">
    <property type="component" value="Plasmid p1"/>
</dbReference>
<dbReference type="Pfam" id="PF13591">
    <property type="entry name" value="MerR_2"/>
    <property type="match status" value="1"/>
</dbReference>
<evidence type="ECO:0008006" key="4">
    <source>
        <dbReference type="Google" id="ProtNLM"/>
    </source>
</evidence>
<name>A0A249N080_SPHXE</name>